<gene>
    <name evidence="1" type="ORF">IC235_15915</name>
</gene>
<dbReference type="AlphaFoldDB" id="A0A927GKD9"/>
<name>A0A927GKD9_9BACT</name>
<evidence type="ECO:0000313" key="1">
    <source>
        <dbReference type="EMBL" id="MBD2769375.1"/>
    </source>
</evidence>
<evidence type="ECO:0000313" key="2">
    <source>
        <dbReference type="Proteomes" id="UP000612233"/>
    </source>
</evidence>
<comment type="caution">
    <text evidence="1">The sequence shown here is derived from an EMBL/GenBank/DDBJ whole genome shotgun (WGS) entry which is preliminary data.</text>
</comment>
<sequence length="273" mass="31398">MNFSDWTEPKFKQIQLTFRNGSYVVPPGCRKEILTHPSGDGRVVEVALFQEHRYAFYYWLNWTRESKQVAPPCLVSLDWHQDLGYPGDIEQEWLDKLDQTDNAAVAGFCWASLPGNNDGQIMAAAYLNLIGNVYVHCRDGNGDDWDDEHFEDKFGNSHIVRKFKTPQQLEAALFASNEQAVYFDIDLDFFTYRNHFSEGGNSFTYMPKAKIVKLLAADAPLIQWIFSRLAGFTIATEPEFCGGISKSNKLLDILNKLYFTPDLFHDECEWKHL</sequence>
<accession>A0A927GKD9</accession>
<organism evidence="1 2">
    <name type="scientific">Hymenobacter montanus</name>
    <dbReference type="NCBI Taxonomy" id="2771359"/>
    <lineage>
        <taxon>Bacteria</taxon>
        <taxon>Pseudomonadati</taxon>
        <taxon>Bacteroidota</taxon>
        <taxon>Cytophagia</taxon>
        <taxon>Cytophagales</taxon>
        <taxon>Hymenobacteraceae</taxon>
        <taxon>Hymenobacter</taxon>
    </lineage>
</organism>
<dbReference type="Proteomes" id="UP000612233">
    <property type="component" value="Unassembled WGS sequence"/>
</dbReference>
<protein>
    <submittedName>
        <fullName evidence="1">Uncharacterized protein</fullName>
    </submittedName>
</protein>
<keyword evidence="2" id="KW-1185">Reference proteome</keyword>
<dbReference type="RefSeq" id="WP_191006187.1">
    <property type="nucleotide sequence ID" value="NZ_JACXAD010000019.1"/>
</dbReference>
<dbReference type="EMBL" id="JACXAD010000019">
    <property type="protein sequence ID" value="MBD2769375.1"/>
    <property type="molecule type" value="Genomic_DNA"/>
</dbReference>
<reference evidence="1" key="1">
    <citation type="submission" date="2020-09" db="EMBL/GenBank/DDBJ databases">
        <authorList>
            <person name="Kim M.K."/>
        </authorList>
    </citation>
    <scope>NUCLEOTIDE SEQUENCE</scope>
    <source>
        <strain evidence="1">BT664</strain>
    </source>
</reference>
<proteinExistence type="predicted"/>